<keyword evidence="4" id="KW-0456">Lyase</keyword>
<dbReference type="Pfam" id="PF04828">
    <property type="entry name" value="GFA"/>
    <property type="match status" value="1"/>
</dbReference>
<dbReference type="AlphaFoldDB" id="A0A845MBZ8"/>
<feature type="domain" description="CENP-V/GFA" evidence="5">
    <location>
        <begin position="2"/>
        <end position="115"/>
    </location>
</feature>
<dbReference type="EMBL" id="WTUX01000022">
    <property type="protein sequence ID" value="MZR15131.1"/>
    <property type="molecule type" value="Genomic_DNA"/>
</dbReference>
<evidence type="ECO:0000313" key="6">
    <source>
        <dbReference type="EMBL" id="MZR15131.1"/>
    </source>
</evidence>
<dbReference type="GO" id="GO:0046872">
    <property type="term" value="F:metal ion binding"/>
    <property type="evidence" value="ECO:0007669"/>
    <property type="project" value="UniProtKB-KW"/>
</dbReference>
<dbReference type="GO" id="GO:0016846">
    <property type="term" value="F:carbon-sulfur lyase activity"/>
    <property type="evidence" value="ECO:0007669"/>
    <property type="project" value="InterPro"/>
</dbReference>
<dbReference type="InterPro" id="IPR011057">
    <property type="entry name" value="Mss4-like_sf"/>
</dbReference>
<dbReference type="Gene3D" id="3.90.1590.10">
    <property type="entry name" value="glutathione-dependent formaldehyde- activating enzyme (gfa)"/>
    <property type="match status" value="1"/>
</dbReference>
<evidence type="ECO:0000256" key="4">
    <source>
        <dbReference type="ARBA" id="ARBA00023239"/>
    </source>
</evidence>
<evidence type="ECO:0000256" key="2">
    <source>
        <dbReference type="ARBA" id="ARBA00022723"/>
    </source>
</evidence>
<dbReference type="Proteomes" id="UP000467322">
    <property type="component" value="Unassembled WGS sequence"/>
</dbReference>
<evidence type="ECO:0000256" key="3">
    <source>
        <dbReference type="ARBA" id="ARBA00022833"/>
    </source>
</evidence>
<dbReference type="PROSITE" id="PS51891">
    <property type="entry name" value="CENP_V_GFA"/>
    <property type="match status" value="1"/>
</dbReference>
<keyword evidence="2" id="KW-0479">Metal-binding</keyword>
<evidence type="ECO:0000259" key="5">
    <source>
        <dbReference type="PROSITE" id="PS51891"/>
    </source>
</evidence>
<reference evidence="6 7" key="1">
    <citation type="submission" date="2019-12" db="EMBL/GenBank/DDBJ databases">
        <title>Maritimibacter sp. nov. sp. isolated from sea sand.</title>
        <authorList>
            <person name="Kim J."/>
            <person name="Jeong S.E."/>
            <person name="Jung H.S."/>
            <person name="Jeon C.O."/>
        </authorList>
    </citation>
    <scope>NUCLEOTIDE SEQUENCE [LARGE SCALE GENOMIC DNA]</scope>
    <source>
        <strain evidence="6 7">DP07</strain>
    </source>
</reference>
<dbReference type="PANTHER" id="PTHR33337">
    <property type="entry name" value="GFA DOMAIN-CONTAINING PROTEIN"/>
    <property type="match status" value="1"/>
</dbReference>
<dbReference type="PANTHER" id="PTHR33337:SF40">
    <property type="entry name" value="CENP-V_GFA DOMAIN-CONTAINING PROTEIN-RELATED"/>
    <property type="match status" value="1"/>
</dbReference>
<dbReference type="RefSeq" id="WP_161353554.1">
    <property type="nucleotide sequence ID" value="NZ_WTUX01000022.1"/>
</dbReference>
<keyword evidence="3" id="KW-0862">Zinc</keyword>
<sequence>MITGSCLCGAVTFEVHGPLRPPISCHCTQCRKTSGHYWSATQAADADLVVTRDDGLAWYQSSPEAQRGFCTFCGSSLFWRRAGEARTSIGTGTLDGPTGLATAAHIHVADKGDYYVIATEET</sequence>
<organism evidence="6 7">
    <name type="scientific">Maritimibacter harenae</name>
    <dbReference type="NCBI Taxonomy" id="2606218"/>
    <lineage>
        <taxon>Bacteria</taxon>
        <taxon>Pseudomonadati</taxon>
        <taxon>Pseudomonadota</taxon>
        <taxon>Alphaproteobacteria</taxon>
        <taxon>Rhodobacterales</taxon>
        <taxon>Roseobacteraceae</taxon>
        <taxon>Maritimibacter</taxon>
    </lineage>
</organism>
<comment type="caution">
    <text evidence="6">The sequence shown here is derived from an EMBL/GenBank/DDBJ whole genome shotgun (WGS) entry which is preliminary data.</text>
</comment>
<dbReference type="SUPFAM" id="SSF51316">
    <property type="entry name" value="Mss4-like"/>
    <property type="match status" value="1"/>
</dbReference>
<keyword evidence="7" id="KW-1185">Reference proteome</keyword>
<gene>
    <name evidence="6" type="ORF">GQE99_19100</name>
</gene>
<dbReference type="InterPro" id="IPR006913">
    <property type="entry name" value="CENP-V/GFA"/>
</dbReference>
<proteinExistence type="inferred from homology"/>
<evidence type="ECO:0000313" key="7">
    <source>
        <dbReference type="Proteomes" id="UP000467322"/>
    </source>
</evidence>
<comment type="similarity">
    <text evidence="1">Belongs to the Gfa family.</text>
</comment>
<name>A0A845MBZ8_9RHOB</name>
<accession>A0A845MBZ8</accession>
<protein>
    <submittedName>
        <fullName evidence="6">GFA family protein</fullName>
    </submittedName>
</protein>
<evidence type="ECO:0000256" key="1">
    <source>
        <dbReference type="ARBA" id="ARBA00005495"/>
    </source>
</evidence>